<dbReference type="InterPro" id="IPR002156">
    <property type="entry name" value="RNaseH_domain"/>
</dbReference>
<dbReference type="CDD" id="cd06222">
    <property type="entry name" value="RNase_H_like"/>
    <property type="match status" value="1"/>
</dbReference>
<dbReference type="Proteomes" id="UP000596661">
    <property type="component" value="Chromosome 1"/>
</dbReference>
<proteinExistence type="predicted"/>
<keyword evidence="4" id="KW-1185">Reference proteome</keyword>
<dbReference type="Gramene" id="evm.model.01.2534">
    <property type="protein sequence ID" value="cds.evm.model.01.2534"/>
    <property type="gene ID" value="evm.TU.01.2534"/>
</dbReference>
<evidence type="ECO:0000259" key="1">
    <source>
        <dbReference type="Pfam" id="PF13456"/>
    </source>
</evidence>
<protein>
    <recommendedName>
        <fullName evidence="5">Reverse transcriptase domain-containing protein</fullName>
    </recommendedName>
</protein>
<dbReference type="InterPro" id="IPR025558">
    <property type="entry name" value="DUF4283"/>
</dbReference>
<evidence type="ECO:0008006" key="5">
    <source>
        <dbReference type="Google" id="ProtNLM"/>
    </source>
</evidence>
<dbReference type="EMBL" id="UZAU01000073">
    <property type="status" value="NOT_ANNOTATED_CDS"/>
    <property type="molecule type" value="Genomic_DNA"/>
</dbReference>
<dbReference type="EnsemblPlants" id="evm.model.01.2534">
    <property type="protein sequence ID" value="cds.evm.model.01.2534"/>
    <property type="gene ID" value="evm.TU.01.2534"/>
</dbReference>
<dbReference type="CDD" id="cd01650">
    <property type="entry name" value="RT_nLTR_like"/>
    <property type="match status" value="1"/>
</dbReference>
<evidence type="ECO:0000259" key="2">
    <source>
        <dbReference type="Pfam" id="PF14111"/>
    </source>
</evidence>
<dbReference type="AlphaFoldDB" id="A0A803NLJ9"/>
<reference evidence="3" key="1">
    <citation type="submission" date="2018-11" db="EMBL/GenBank/DDBJ databases">
        <authorList>
            <person name="Grassa J C."/>
        </authorList>
    </citation>
    <scope>NUCLEOTIDE SEQUENCE [LARGE SCALE GENOMIC DNA]</scope>
</reference>
<dbReference type="PANTHER" id="PTHR33116:SF86">
    <property type="entry name" value="REVERSE TRANSCRIPTASE DOMAIN-CONTAINING PROTEIN"/>
    <property type="match status" value="1"/>
</dbReference>
<organism evidence="3 4">
    <name type="scientific">Cannabis sativa</name>
    <name type="common">Hemp</name>
    <name type="synonym">Marijuana</name>
    <dbReference type="NCBI Taxonomy" id="3483"/>
    <lineage>
        <taxon>Eukaryota</taxon>
        <taxon>Viridiplantae</taxon>
        <taxon>Streptophyta</taxon>
        <taxon>Embryophyta</taxon>
        <taxon>Tracheophyta</taxon>
        <taxon>Spermatophyta</taxon>
        <taxon>Magnoliopsida</taxon>
        <taxon>eudicotyledons</taxon>
        <taxon>Gunneridae</taxon>
        <taxon>Pentapetalae</taxon>
        <taxon>rosids</taxon>
        <taxon>fabids</taxon>
        <taxon>Rosales</taxon>
        <taxon>Cannabaceae</taxon>
        <taxon>Cannabis</taxon>
    </lineage>
</organism>
<evidence type="ECO:0000313" key="3">
    <source>
        <dbReference type="EnsemblPlants" id="cds.evm.model.01.2534"/>
    </source>
</evidence>
<reference evidence="3" key="2">
    <citation type="submission" date="2021-03" db="UniProtKB">
        <authorList>
            <consortium name="EnsemblPlants"/>
        </authorList>
    </citation>
    <scope>IDENTIFICATION</scope>
</reference>
<evidence type="ECO:0000313" key="4">
    <source>
        <dbReference type="Proteomes" id="UP000596661"/>
    </source>
</evidence>
<dbReference type="InterPro" id="IPR012337">
    <property type="entry name" value="RNaseH-like_sf"/>
</dbReference>
<dbReference type="InterPro" id="IPR036397">
    <property type="entry name" value="RNaseH_sf"/>
</dbReference>
<dbReference type="PANTHER" id="PTHR33116">
    <property type="entry name" value="REVERSE TRANSCRIPTASE ZINC-BINDING DOMAIN-CONTAINING PROTEIN-RELATED-RELATED"/>
    <property type="match status" value="1"/>
</dbReference>
<dbReference type="GO" id="GO:0004523">
    <property type="term" value="F:RNA-DNA hybrid ribonuclease activity"/>
    <property type="evidence" value="ECO:0007669"/>
    <property type="project" value="InterPro"/>
</dbReference>
<dbReference type="Pfam" id="PF13456">
    <property type="entry name" value="RVT_3"/>
    <property type="match status" value="1"/>
</dbReference>
<feature type="domain" description="DUF4283" evidence="2">
    <location>
        <begin position="110"/>
        <end position="179"/>
    </location>
</feature>
<dbReference type="Gene3D" id="3.30.420.10">
    <property type="entry name" value="Ribonuclease H-like superfamily/Ribonuclease H"/>
    <property type="match status" value="1"/>
</dbReference>
<dbReference type="GO" id="GO:0003676">
    <property type="term" value="F:nucleic acid binding"/>
    <property type="evidence" value="ECO:0007669"/>
    <property type="project" value="InterPro"/>
</dbReference>
<dbReference type="SUPFAM" id="SSF53098">
    <property type="entry name" value="Ribonuclease H-like"/>
    <property type="match status" value="1"/>
</dbReference>
<dbReference type="InterPro" id="IPR044730">
    <property type="entry name" value="RNase_H-like_dom_plant"/>
</dbReference>
<feature type="domain" description="RNase H type-1" evidence="1">
    <location>
        <begin position="958"/>
        <end position="1069"/>
    </location>
</feature>
<sequence length="1070" mass="120333">MLGSPPPWVQILQLITITILKCSYSQPGIIILLGYYGFGLGESRADLASSSTPAIDFSSLHLFFVPNSIQPTKNTNPEPSHQSLQLTAEEALINDFDNVLIHPETQPDSFCLVVKILTPKTPKPNWIGNSMKDAWVARFPFTFTEYHSGLYLVRFGCEGDRRRVMEGQPWHFDRSLMLFAIPDGFDTILPNQLRYIPLWLQAHFIPFGNRSHGLAHFIVDTIGDLIEVHLASLYDSIIPFMRIRVLLDTTKPLFRGMNIHFWKLSLTKWSKFQYEGIQNYCYHCGKLDHTFNRCENFLHYCDTHAHSPPLSYKDVLRAPAKPIYKKSIFELSNSTPFEEIPSLSNVTSQSFSTPVTISDQLTHSTPQPVSHFPSITCPINTAPVMTTATFTSTSKGKAPMYPEPPWVSSEPPAPICPKAQVAPLNISAIHRNPSLSTEDIAKVNQLQSHVNSLLLREEFLWKQRSRVNWLKGISQRINPDHFTFLNKDFDSFEAALDVLNKGADLWSINETYLVLIPKKSNASKVCDFRPISLCSTFYKVIAKTIANCLKTVLTSLISHNQGAFLSNRIIFDNILIANEVINAINGRKAGKGISNLIIPSRGIRQGDPLSPYLFLLVVEGLSVIIPSKEHLALFKDISICRSSPSISHMLFADDSLLFTQVSHHNSSYIQDILSTYNKAMGQFVNLAKSSVLFSRNTSHHDKHYFLSSLGMADKPFIDTYLGVPQCFARSKKSSFHFILQRASSKLSVWKSKLFSKAGKEVLLKAVIQAILSYVMSCYRVPQSICKQLEKLMANFWWGAKGQNKSKIHWKSWHNLCKSKFFGGLGFRSIINHNQAMLAKQACVFFKIPLPFLLLFSKLSISNIMTFSKPQLVTVLLFPGEVYFGVKIFFLKGWFGTLGIGHWDIHKLNTYFDVDLVASILSTPITSSSQDCLIWGYDPSGNLTEVSFKPAVGFYKLSVDAASQRQTNKQSFGAVVQDHTGRIMAALHSSTFSCTQPIFAEAEALYRAITWCAAVRFPIGLIVSDCQLLIGKIINQQRNNSALSDKVWQIISSLSLFPDASIRYMPRSLNT</sequence>
<name>A0A803NLJ9_CANSA</name>
<dbReference type="Pfam" id="PF14111">
    <property type="entry name" value="DUF4283"/>
    <property type="match status" value="1"/>
</dbReference>
<accession>A0A803NLJ9</accession>